<dbReference type="RefSeq" id="WP_232510432.1">
    <property type="nucleotide sequence ID" value="NZ_AP014598.1"/>
</dbReference>
<accession>A0A0T7APR4</accession>
<dbReference type="SUPFAM" id="SSF48452">
    <property type="entry name" value="TPR-like"/>
    <property type="match status" value="1"/>
</dbReference>
<dbReference type="EMBL" id="AP014598">
    <property type="protein sequence ID" value="BAU19100.1"/>
    <property type="molecule type" value="Genomic_DNA"/>
</dbReference>
<reference evidence="1 2" key="1">
    <citation type="journal article" date="2016" name="DNA Res.">
        <title>The complete genome sequencing of Prevotella intermedia strain OMA14 and a subsequent fine-scale, intra-species genomic comparison reveal an unusual amplification of conjugative and mobile transposons and identify a novel Prevotella-lineage-specific repeat.</title>
        <authorList>
            <person name="Naito M."/>
            <person name="Ogura Y."/>
            <person name="Itoh T."/>
            <person name="Shoji M."/>
            <person name="Okamoto M."/>
            <person name="Hayashi T."/>
            <person name="Nakayama K."/>
        </authorList>
    </citation>
    <scope>NUCLEOTIDE SEQUENCE [LARGE SCALE GENOMIC DNA]</scope>
    <source>
        <strain evidence="1 2">OMA14</strain>
    </source>
</reference>
<dbReference type="InterPro" id="IPR011990">
    <property type="entry name" value="TPR-like_helical_dom_sf"/>
</dbReference>
<evidence type="ECO:0000313" key="2">
    <source>
        <dbReference type="Proteomes" id="UP000217431"/>
    </source>
</evidence>
<gene>
    <name evidence="1" type="ORF">PIOMA14_II_0596</name>
</gene>
<sequence length="144" mass="16527">MDNLPDSLFQTICQILDKGDEARSASKYEDAIAFYQSAIDFLPEPKSDWDIFTTLVISIGDTYYKAQQYMIADSYYATALKYGNGLDNPYVWYANGRNLVRMGETKVATDSLMRAYILAGDEIFTIDNDEFKAYINDIIFRKEK</sequence>
<dbReference type="Gene3D" id="1.25.40.10">
    <property type="entry name" value="Tetratricopeptide repeat domain"/>
    <property type="match status" value="1"/>
</dbReference>
<dbReference type="Proteomes" id="UP000217431">
    <property type="component" value="Chromosome II"/>
</dbReference>
<name>A0A0T7APR4_PREIN</name>
<dbReference type="AlphaFoldDB" id="A0A0T7APR4"/>
<protein>
    <submittedName>
        <fullName evidence="1">TPR domain protein</fullName>
    </submittedName>
</protein>
<organism evidence="1 2">
    <name type="scientific">Prevotella intermedia</name>
    <dbReference type="NCBI Taxonomy" id="28131"/>
    <lineage>
        <taxon>Bacteria</taxon>
        <taxon>Pseudomonadati</taxon>
        <taxon>Bacteroidota</taxon>
        <taxon>Bacteroidia</taxon>
        <taxon>Bacteroidales</taxon>
        <taxon>Prevotellaceae</taxon>
        <taxon>Prevotella</taxon>
    </lineage>
</organism>
<evidence type="ECO:0000313" key="1">
    <source>
        <dbReference type="EMBL" id="BAU19100.1"/>
    </source>
</evidence>
<proteinExistence type="predicted"/>